<dbReference type="EMBL" id="MDSU01000002">
    <property type="protein sequence ID" value="OSS42891.1"/>
    <property type="molecule type" value="Genomic_DNA"/>
</dbReference>
<proteinExistence type="predicted"/>
<dbReference type="Proteomes" id="UP000194141">
    <property type="component" value="Unassembled WGS sequence"/>
</dbReference>
<evidence type="ECO:0000313" key="2">
    <source>
        <dbReference type="EMBL" id="OSS42891.1"/>
    </source>
</evidence>
<gene>
    <name evidence="2" type="ORF">DESAMIL20_321</name>
    <name evidence="1" type="ORF">DESAMIL20_706</name>
</gene>
<dbReference type="EMBL" id="MDSU01000017">
    <property type="protein sequence ID" value="OSS42475.1"/>
    <property type="molecule type" value="Genomic_DNA"/>
</dbReference>
<accession>A0A1X4XY72</accession>
<evidence type="ECO:0000313" key="3">
    <source>
        <dbReference type="Proteomes" id="UP000194141"/>
    </source>
</evidence>
<keyword evidence="3" id="KW-1185">Reference proteome</keyword>
<comment type="caution">
    <text evidence="1">The sequence shown here is derived from an EMBL/GenBank/DDBJ whole genome shotgun (WGS) entry which is preliminary data.</text>
</comment>
<organism evidence="1 3">
    <name type="scientific">Desulfurella amilsii</name>
    <dbReference type="NCBI Taxonomy" id="1562698"/>
    <lineage>
        <taxon>Bacteria</taxon>
        <taxon>Pseudomonadati</taxon>
        <taxon>Campylobacterota</taxon>
        <taxon>Desulfurellia</taxon>
        <taxon>Desulfurellales</taxon>
        <taxon>Desulfurellaceae</taxon>
        <taxon>Desulfurella</taxon>
    </lineage>
</organism>
<dbReference type="STRING" id="1562698.DESAMIL20_321"/>
<reference evidence="1 3" key="1">
    <citation type="journal article" date="2017" name="Front. Microbiol.">
        <title>Genome Sequence of Desulfurella amilsii Strain TR1 and Comparative Genomics of Desulfurellaceae Family.</title>
        <authorList>
            <person name="Florentino A.P."/>
            <person name="Stams A.J."/>
            <person name="Sanchez-Andrea I."/>
        </authorList>
    </citation>
    <scope>NUCLEOTIDE SEQUENCE [LARGE SCALE GENOMIC DNA]</scope>
    <source>
        <strain evidence="1 3">TR1</strain>
    </source>
</reference>
<protein>
    <submittedName>
        <fullName evidence="1">Uncharacterized protein</fullName>
    </submittedName>
</protein>
<evidence type="ECO:0000313" key="1">
    <source>
        <dbReference type="EMBL" id="OSS42475.1"/>
    </source>
</evidence>
<name>A0A1X4XY72_9BACT</name>
<sequence length="61" mass="7284">MVFYYTIYKACFWKFKKASFIKKIIFLEVYSGKKKFYGTDNRENTRGIGKRYSIKNGFTAS</sequence>
<dbReference type="AlphaFoldDB" id="A0A1X4XY72"/>